<dbReference type="AlphaFoldDB" id="A0A8T2U7U2"/>
<protein>
    <submittedName>
        <fullName evidence="2">Uncharacterized protein</fullName>
    </submittedName>
</protein>
<accession>A0A8T2U7U2</accession>
<name>A0A8T2U7U2_CERRI</name>
<organism evidence="2 3">
    <name type="scientific">Ceratopteris richardii</name>
    <name type="common">Triangle waterfern</name>
    <dbReference type="NCBI Taxonomy" id="49495"/>
    <lineage>
        <taxon>Eukaryota</taxon>
        <taxon>Viridiplantae</taxon>
        <taxon>Streptophyta</taxon>
        <taxon>Embryophyta</taxon>
        <taxon>Tracheophyta</taxon>
        <taxon>Polypodiopsida</taxon>
        <taxon>Polypodiidae</taxon>
        <taxon>Polypodiales</taxon>
        <taxon>Pteridineae</taxon>
        <taxon>Pteridaceae</taxon>
        <taxon>Parkerioideae</taxon>
        <taxon>Ceratopteris</taxon>
    </lineage>
</organism>
<feature type="region of interest" description="Disordered" evidence="1">
    <location>
        <begin position="152"/>
        <end position="182"/>
    </location>
</feature>
<feature type="compositionally biased region" description="Basic and acidic residues" evidence="1">
    <location>
        <begin position="52"/>
        <end position="61"/>
    </location>
</feature>
<evidence type="ECO:0000313" key="2">
    <source>
        <dbReference type="EMBL" id="KAH7430748.1"/>
    </source>
</evidence>
<sequence>MESDRQASTGRPHFIRESMQNRKKDVRVARDLSRNTAVVHDSTACETQTRGRNKEPSDEGNLHTSKGLGWFLLNTCRYMGDVVEPSTLQGHGQPHFQPAAPSIKTRKRAARTTATSLRSLFPPQYRHHNHLSSHAMPDSACHESGIDAAYDSSSHCQAHRQKTAMTNGPRTSPCSSNGSSREEQIAGIRAAIAYCKESQS</sequence>
<gene>
    <name evidence="2" type="ORF">KP509_08G012700</name>
</gene>
<evidence type="ECO:0000256" key="1">
    <source>
        <dbReference type="SAM" id="MobiDB-lite"/>
    </source>
</evidence>
<feature type="region of interest" description="Disordered" evidence="1">
    <location>
        <begin position="1"/>
        <end position="63"/>
    </location>
</feature>
<dbReference type="Proteomes" id="UP000825935">
    <property type="component" value="Chromosome 8"/>
</dbReference>
<proteinExistence type="predicted"/>
<keyword evidence="3" id="KW-1185">Reference proteome</keyword>
<reference evidence="2" key="1">
    <citation type="submission" date="2021-08" db="EMBL/GenBank/DDBJ databases">
        <title>WGS assembly of Ceratopteris richardii.</title>
        <authorList>
            <person name="Marchant D.B."/>
            <person name="Chen G."/>
            <person name="Jenkins J."/>
            <person name="Shu S."/>
            <person name="Leebens-Mack J."/>
            <person name="Grimwood J."/>
            <person name="Schmutz J."/>
            <person name="Soltis P."/>
            <person name="Soltis D."/>
            <person name="Chen Z.-H."/>
        </authorList>
    </citation>
    <scope>NUCLEOTIDE SEQUENCE</scope>
    <source>
        <strain evidence="2">Whitten #5841</strain>
        <tissue evidence="2">Leaf</tissue>
    </source>
</reference>
<comment type="caution">
    <text evidence="2">The sequence shown here is derived from an EMBL/GenBank/DDBJ whole genome shotgun (WGS) entry which is preliminary data.</text>
</comment>
<feature type="compositionally biased region" description="Polar residues" evidence="1">
    <location>
        <begin position="163"/>
        <end position="179"/>
    </location>
</feature>
<feature type="compositionally biased region" description="Basic and acidic residues" evidence="1">
    <location>
        <begin position="14"/>
        <end position="33"/>
    </location>
</feature>
<evidence type="ECO:0000313" key="3">
    <source>
        <dbReference type="Proteomes" id="UP000825935"/>
    </source>
</evidence>
<dbReference type="EMBL" id="CM035413">
    <property type="protein sequence ID" value="KAH7430748.1"/>
    <property type="molecule type" value="Genomic_DNA"/>
</dbReference>